<dbReference type="Pfam" id="PF25276">
    <property type="entry name" value="DUF7870"/>
    <property type="match status" value="1"/>
</dbReference>
<keyword evidence="3" id="KW-1185">Reference proteome</keyword>
<protein>
    <recommendedName>
        <fullName evidence="1">DUF7870 domain-containing protein</fullName>
    </recommendedName>
</protein>
<proteinExistence type="predicted"/>
<dbReference type="EMBL" id="CACTIH010005478">
    <property type="protein sequence ID" value="CAA2994672.1"/>
    <property type="molecule type" value="Genomic_DNA"/>
</dbReference>
<name>A0A8S0SR46_OLEEU</name>
<sequence length="403" mass="45344">MGDLAHVHRAKNELVMNELNAVGMGLNSDTLLIIKLPDARVLRIMSRSFFLAMVLLTLPSLGSIMRASSGALNGSDTGSDVNGFKILPILFRDLVDEGLIKMGHKGLIVGAGAGDIEDDLDFLKEMGIYLITESDLRRKKITKNEMFDFVFKLSFSGINQIDGILKNNGIAIAPLGNDPSNDLHLQTNHKIVYLRRYENTVVAMRKSGKPTGSENSPAKQISCGTTVEAKKDALKGLEDVNLEPPRRALAQSSFRSRKIKFLPDLLKDSLDNYPRRIFIADDSSALDWFYKNYPIRDQQFEIFNMELKASTDDESSSPQEIGISTWLRKNVKNDDYVVMKAEAQVVEEMLKEKTICLVDELFLECKNQWQQESEEENGSKRAYWQCLALYGKLKDEGVAVHQW</sequence>
<gene>
    <name evidence="2" type="ORF">OLEA9_A011993</name>
</gene>
<dbReference type="InterPro" id="IPR057192">
    <property type="entry name" value="DUF7870"/>
</dbReference>
<comment type="caution">
    <text evidence="2">The sequence shown here is derived from an EMBL/GenBank/DDBJ whole genome shotgun (WGS) entry which is preliminary data.</text>
</comment>
<dbReference type="AlphaFoldDB" id="A0A8S0SR46"/>
<dbReference type="Gramene" id="OE9A011993T1">
    <property type="protein sequence ID" value="OE9A011993C1"/>
    <property type="gene ID" value="OE9A011993"/>
</dbReference>
<evidence type="ECO:0000313" key="3">
    <source>
        <dbReference type="Proteomes" id="UP000594638"/>
    </source>
</evidence>
<dbReference type="Proteomes" id="UP000594638">
    <property type="component" value="Unassembled WGS sequence"/>
</dbReference>
<dbReference type="PANTHER" id="PTHR33597:SF11">
    <property type="entry name" value="OS07G0620600 PROTEIN"/>
    <property type="match status" value="1"/>
</dbReference>
<accession>A0A8S0SR46</accession>
<dbReference type="OrthoDB" id="1919622at2759"/>
<organism evidence="2 3">
    <name type="scientific">Olea europaea subsp. europaea</name>
    <dbReference type="NCBI Taxonomy" id="158383"/>
    <lineage>
        <taxon>Eukaryota</taxon>
        <taxon>Viridiplantae</taxon>
        <taxon>Streptophyta</taxon>
        <taxon>Embryophyta</taxon>
        <taxon>Tracheophyta</taxon>
        <taxon>Spermatophyta</taxon>
        <taxon>Magnoliopsida</taxon>
        <taxon>eudicotyledons</taxon>
        <taxon>Gunneridae</taxon>
        <taxon>Pentapetalae</taxon>
        <taxon>asterids</taxon>
        <taxon>lamiids</taxon>
        <taxon>Lamiales</taxon>
        <taxon>Oleaceae</taxon>
        <taxon>Oleeae</taxon>
        <taxon>Olea</taxon>
    </lineage>
</organism>
<dbReference type="PANTHER" id="PTHR33597">
    <property type="entry name" value="OS02G0760400 PROTEIN"/>
    <property type="match status" value="1"/>
</dbReference>
<feature type="domain" description="DUF7870" evidence="1">
    <location>
        <begin position="234"/>
        <end position="403"/>
    </location>
</feature>
<reference evidence="2 3" key="1">
    <citation type="submission" date="2019-12" db="EMBL/GenBank/DDBJ databases">
        <authorList>
            <person name="Alioto T."/>
            <person name="Alioto T."/>
            <person name="Gomez Garrido J."/>
        </authorList>
    </citation>
    <scope>NUCLEOTIDE SEQUENCE [LARGE SCALE GENOMIC DNA]</scope>
</reference>
<evidence type="ECO:0000313" key="2">
    <source>
        <dbReference type="EMBL" id="CAA2994672.1"/>
    </source>
</evidence>
<evidence type="ECO:0000259" key="1">
    <source>
        <dbReference type="Pfam" id="PF25276"/>
    </source>
</evidence>